<evidence type="ECO:0000256" key="6">
    <source>
        <dbReference type="ARBA" id="ARBA00022692"/>
    </source>
</evidence>
<keyword evidence="9" id="KW-0902">Two-component regulatory system</keyword>
<proteinExistence type="predicted"/>
<accession>A0A365PCB1</accession>
<dbReference type="GO" id="GO:0005886">
    <property type="term" value="C:plasma membrane"/>
    <property type="evidence" value="ECO:0007669"/>
    <property type="project" value="UniProtKB-SubCell"/>
</dbReference>
<keyword evidence="8 10" id="KW-1133">Transmembrane helix</keyword>
<comment type="caution">
    <text evidence="13">The sequence shown here is derived from an EMBL/GenBank/DDBJ whole genome shotgun (WGS) entry which is preliminary data.</text>
</comment>
<dbReference type="CDD" id="cd00075">
    <property type="entry name" value="HATPase"/>
    <property type="match status" value="1"/>
</dbReference>
<dbReference type="EC" id="2.7.13.3" evidence="3"/>
<keyword evidence="5" id="KW-0808">Transferase</keyword>
<evidence type="ECO:0000256" key="3">
    <source>
        <dbReference type="ARBA" id="ARBA00012438"/>
    </source>
</evidence>
<dbReference type="Gene3D" id="6.10.340.10">
    <property type="match status" value="1"/>
</dbReference>
<keyword evidence="7 13" id="KW-0418">Kinase</keyword>
<dbReference type="PANTHER" id="PTHR43711:SF1">
    <property type="entry name" value="HISTIDINE KINASE 1"/>
    <property type="match status" value="1"/>
</dbReference>
<keyword evidence="10" id="KW-0472">Membrane</keyword>
<evidence type="ECO:0000256" key="4">
    <source>
        <dbReference type="ARBA" id="ARBA00022553"/>
    </source>
</evidence>
<dbReference type="PROSITE" id="PS50885">
    <property type="entry name" value="HAMP"/>
    <property type="match status" value="1"/>
</dbReference>
<dbReference type="PROSITE" id="PS50109">
    <property type="entry name" value="HIS_KIN"/>
    <property type="match status" value="1"/>
</dbReference>
<dbReference type="InterPro" id="IPR036097">
    <property type="entry name" value="HisK_dim/P_sf"/>
</dbReference>
<dbReference type="PRINTS" id="PR00344">
    <property type="entry name" value="BCTRLSENSOR"/>
</dbReference>
<comment type="subcellular location">
    <subcellularLocation>
        <location evidence="2">Cell membrane</location>
    </subcellularLocation>
</comment>
<evidence type="ECO:0000313" key="14">
    <source>
        <dbReference type="Proteomes" id="UP000252187"/>
    </source>
</evidence>
<feature type="transmembrane region" description="Helical" evidence="10">
    <location>
        <begin position="9"/>
        <end position="32"/>
    </location>
</feature>
<protein>
    <recommendedName>
        <fullName evidence="3">histidine kinase</fullName>
        <ecNumber evidence="3">2.7.13.3</ecNumber>
    </recommendedName>
</protein>
<dbReference type="InterPro" id="IPR050736">
    <property type="entry name" value="Sensor_HK_Regulatory"/>
</dbReference>
<comment type="catalytic activity">
    <reaction evidence="1">
        <text>ATP + protein L-histidine = ADP + protein N-phospho-L-histidine.</text>
        <dbReference type="EC" id="2.7.13.3"/>
    </reaction>
</comment>
<gene>
    <name evidence="13" type="ORF">DQ226_04150</name>
</gene>
<dbReference type="Gene3D" id="1.10.287.130">
    <property type="match status" value="1"/>
</dbReference>
<feature type="transmembrane region" description="Helical" evidence="10">
    <location>
        <begin position="71"/>
        <end position="90"/>
    </location>
</feature>
<dbReference type="Pfam" id="PF02518">
    <property type="entry name" value="HATPase_c"/>
    <property type="match status" value="1"/>
</dbReference>
<dbReference type="SUPFAM" id="SSF55874">
    <property type="entry name" value="ATPase domain of HSP90 chaperone/DNA topoisomerase II/histidine kinase"/>
    <property type="match status" value="1"/>
</dbReference>
<dbReference type="EMBL" id="QNTT01000007">
    <property type="protein sequence ID" value="RBA38817.1"/>
    <property type="molecule type" value="Genomic_DNA"/>
</dbReference>
<evidence type="ECO:0000256" key="9">
    <source>
        <dbReference type="ARBA" id="ARBA00023012"/>
    </source>
</evidence>
<dbReference type="SUPFAM" id="SSF47384">
    <property type="entry name" value="Homodimeric domain of signal transducing histidine kinase"/>
    <property type="match status" value="1"/>
</dbReference>
<dbReference type="SMART" id="SM00304">
    <property type="entry name" value="HAMP"/>
    <property type="match status" value="1"/>
</dbReference>
<dbReference type="Pfam" id="PF00672">
    <property type="entry name" value="HAMP"/>
    <property type="match status" value="1"/>
</dbReference>
<dbReference type="InterPro" id="IPR003661">
    <property type="entry name" value="HisK_dim/P_dom"/>
</dbReference>
<dbReference type="InterPro" id="IPR005467">
    <property type="entry name" value="His_kinase_dom"/>
</dbReference>
<dbReference type="SMART" id="SM00387">
    <property type="entry name" value="HATPase_c"/>
    <property type="match status" value="1"/>
</dbReference>
<dbReference type="Pfam" id="PF00512">
    <property type="entry name" value="HisKA"/>
    <property type="match status" value="1"/>
</dbReference>
<dbReference type="GO" id="GO:0000155">
    <property type="term" value="F:phosphorelay sensor kinase activity"/>
    <property type="evidence" value="ECO:0007669"/>
    <property type="project" value="InterPro"/>
</dbReference>
<evidence type="ECO:0000256" key="7">
    <source>
        <dbReference type="ARBA" id="ARBA00022777"/>
    </source>
</evidence>
<dbReference type="InterPro" id="IPR004358">
    <property type="entry name" value="Sig_transdc_His_kin-like_C"/>
</dbReference>
<evidence type="ECO:0000313" key="13">
    <source>
        <dbReference type="EMBL" id="RBA38817.1"/>
    </source>
</evidence>
<evidence type="ECO:0000256" key="2">
    <source>
        <dbReference type="ARBA" id="ARBA00004236"/>
    </source>
</evidence>
<dbReference type="InterPro" id="IPR003660">
    <property type="entry name" value="HAMP_dom"/>
</dbReference>
<name>A0A365PCB1_9ACTN</name>
<feature type="domain" description="HAMP" evidence="12">
    <location>
        <begin position="92"/>
        <end position="144"/>
    </location>
</feature>
<keyword evidence="4" id="KW-0597">Phosphoprotein</keyword>
<evidence type="ECO:0000256" key="1">
    <source>
        <dbReference type="ARBA" id="ARBA00000085"/>
    </source>
</evidence>
<dbReference type="CDD" id="cd00082">
    <property type="entry name" value="HisKA"/>
    <property type="match status" value="1"/>
</dbReference>
<dbReference type="PANTHER" id="PTHR43711">
    <property type="entry name" value="TWO-COMPONENT HISTIDINE KINASE"/>
    <property type="match status" value="1"/>
</dbReference>
<dbReference type="InterPro" id="IPR036890">
    <property type="entry name" value="HATPase_C_sf"/>
</dbReference>
<feature type="domain" description="Histidine kinase" evidence="11">
    <location>
        <begin position="152"/>
        <end position="362"/>
    </location>
</feature>
<evidence type="ECO:0000256" key="10">
    <source>
        <dbReference type="SAM" id="Phobius"/>
    </source>
</evidence>
<dbReference type="InterPro" id="IPR003594">
    <property type="entry name" value="HATPase_dom"/>
</dbReference>
<evidence type="ECO:0000256" key="8">
    <source>
        <dbReference type="ARBA" id="ARBA00022989"/>
    </source>
</evidence>
<reference evidence="13 14" key="1">
    <citation type="submission" date="2018-06" db="EMBL/GenBank/DDBJ databases">
        <title>Whole genome sequencing of four bacterial strains from South Shetland trench revealing bio-synthetic gene clusters.</title>
        <authorList>
            <person name="Abdel-Mageed W.M."/>
            <person name="Lehri B."/>
            <person name="Jarmusch S.A."/>
            <person name="Miranda K."/>
            <person name="Goodfellow M."/>
            <person name="Jaspars M."/>
            <person name="Karlyshev A.V."/>
        </authorList>
    </citation>
    <scope>NUCLEOTIDE SEQUENCE [LARGE SCALE GENOMIC DNA]</scope>
    <source>
        <strain evidence="13 14">SST1</strain>
    </source>
</reference>
<organism evidence="13 14">
    <name type="scientific">Dietzia maris</name>
    <dbReference type="NCBI Taxonomy" id="37915"/>
    <lineage>
        <taxon>Bacteria</taxon>
        <taxon>Bacillati</taxon>
        <taxon>Actinomycetota</taxon>
        <taxon>Actinomycetes</taxon>
        <taxon>Mycobacteriales</taxon>
        <taxon>Dietziaceae</taxon>
        <taxon>Dietzia</taxon>
    </lineage>
</organism>
<evidence type="ECO:0000259" key="11">
    <source>
        <dbReference type="PROSITE" id="PS50109"/>
    </source>
</evidence>
<dbReference type="SMART" id="SM00388">
    <property type="entry name" value="HisKA"/>
    <property type="match status" value="1"/>
</dbReference>
<evidence type="ECO:0000259" key="12">
    <source>
        <dbReference type="PROSITE" id="PS50885"/>
    </source>
</evidence>
<sequence>MIRTLRGRLFLSHLAVAVVGVVVVLVVVRLTAPMLFDDSLRPGGPGGVGGVGDRGAGPGLRSTVADAVTTATVWGAVAGVAVALLAAGIVGRRLLRSLAEVGAATTAIAAGDYTRRITRPPEREIAALADDVTTLARAIDQTEARRMRLISEVAHEMRTPLTVIDGYVEGIADGVFGVEELRHVRAESARLRRLSEDLSTLSRGTEGRLDLAPTVTDLAELVRLTVERLRPRFASTEVDLRVELPDDEVRLTVDPDRVAQVVENLVVNALAATERGRVTVSVSGTSGGAEITVADTGIGLDDDSAERVFERFHRGPGGHAGGSGLGLTIGRQLARAHGGDLTVASRGPGQGSTFVFSLARTPPGASPIRP</sequence>
<dbReference type="Gene3D" id="3.30.565.10">
    <property type="entry name" value="Histidine kinase-like ATPase, C-terminal domain"/>
    <property type="match status" value="1"/>
</dbReference>
<dbReference type="AlphaFoldDB" id="A0A365PCB1"/>
<keyword evidence="6 10" id="KW-0812">Transmembrane</keyword>
<dbReference type="Proteomes" id="UP000252187">
    <property type="component" value="Unassembled WGS sequence"/>
</dbReference>
<evidence type="ECO:0000256" key="5">
    <source>
        <dbReference type="ARBA" id="ARBA00022679"/>
    </source>
</evidence>